<evidence type="ECO:0000313" key="2">
    <source>
        <dbReference type="EMBL" id="KAK9912392.1"/>
    </source>
</evidence>
<feature type="compositionally biased region" description="Basic and acidic residues" evidence="1">
    <location>
        <begin position="16"/>
        <end position="28"/>
    </location>
</feature>
<comment type="caution">
    <text evidence="2">The sequence shown here is derived from an EMBL/GenBank/DDBJ whole genome shotgun (WGS) entry which is preliminary data.</text>
</comment>
<dbReference type="EMBL" id="JBEDUW010000007">
    <property type="protein sequence ID" value="KAK9912392.1"/>
    <property type="molecule type" value="Genomic_DNA"/>
</dbReference>
<proteinExistence type="predicted"/>
<evidence type="ECO:0000256" key="1">
    <source>
        <dbReference type="SAM" id="MobiDB-lite"/>
    </source>
</evidence>
<accession>A0AAW1VWG2</accession>
<name>A0AAW1VWG2_RUBAR</name>
<gene>
    <name evidence="2" type="ORF">M0R45_036259</name>
</gene>
<protein>
    <submittedName>
        <fullName evidence="2">Uncharacterized protein</fullName>
    </submittedName>
</protein>
<evidence type="ECO:0000313" key="3">
    <source>
        <dbReference type="Proteomes" id="UP001457282"/>
    </source>
</evidence>
<feature type="region of interest" description="Disordered" evidence="1">
    <location>
        <begin position="1"/>
        <end position="32"/>
    </location>
</feature>
<keyword evidence="3" id="KW-1185">Reference proteome</keyword>
<dbReference type="Proteomes" id="UP001457282">
    <property type="component" value="Unassembled WGS sequence"/>
</dbReference>
<organism evidence="2 3">
    <name type="scientific">Rubus argutus</name>
    <name type="common">Southern blackberry</name>
    <dbReference type="NCBI Taxonomy" id="59490"/>
    <lineage>
        <taxon>Eukaryota</taxon>
        <taxon>Viridiplantae</taxon>
        <taxon>Streptophyta</taxon>
        <taxon>Embryophyta</taxon>
        <taxon>Tracheophyta</taxon>
        <taxon>Spermatophyta</taxon>
        <taxon>Magnoliopsida</taxon>
        <taxon>eudicotyledons</taxon>
        <taxon>Gunneridae</taxon>
        <taxon>Pentapetalae</taxon>
        <taxon>rosids</taxon>
        <taxon>fabids</taxon>
        <taxon>Rosales</taxon>
        <taxon>Rosaceae</taxon>
        <taxon>Rosoideae</taxon>
        <taxon>Rosoideae incertae sedis</taxon>
        <taxon>Rubus</taxon>
    </lineage>
</organism>
<reference evidence="2 3" key="1">
    <citation type="journal article" date="2023" name="G3 (Bethesda)">
        <title>A chromosome-length genome assembly and annotation of blackberry (Rubus argutus, cv. 'Hillquist').</title>
        <authorList>
            <person name="Bruna T."/>
            <person name="Aryal R."/>
            <person name="Dudchenko O."/>
            <person name="Sargent D.J."/>
            <person name="Mead D."/>
            <person name="Buti M."/>
            <person name="Cavallini A."/>
            <person name="Hytonen T."/>
            <person name="Andres J."/>
            <person name="Pham M."/>
            <person name="Weisz D."/>
            <person name="Mascagni F."/>
            <person name="Usai G."/>
            <person name="Natali L."/>
            <person name="Bassil N."/>
            <person name="Fernandez G.E."/>
            <person name="Lomsadze A."/>
            <person name="Armour M."/>
            <person name="Olukolu B."/>
            <person name="Poorten T."/>
            <person name="Britton C."/>
            <person name="Davik J."/>
            <person name="Ashrafi H."/>
            <person name="Aiden E.L."/>
            <person name="Borodovsky M."/>
            <person name="Worthington M."/>
        </authorList>
    </citation>
    <scope>NUCLEOTIDE SEQUENCE [LARGE SCALE GENOMIC DNA]</scope>
    <source>
        <strain evidence="2">PI 553951</strain>
    </source>
</reference>
<dbReference type="AlphaFoldDB" id="A0AAW1VWG2"/>
<sequence>MPPHKPANYNKSNLTKIDHKTTTSEIKPELNSSNQDHHGLLCSLGTLIHQSWHRIGKPVPLSCLHRSRPCHQSSSQTDDAVCIHGARAPLSLATVDCSSANPATSPPHRHPLPAAAAFSSAQPRALCPCHAGVAISCCSQSSPPLCPFRIFPARAANPDQIGVFDHVHTKAVPPCLKTTEIIRAQS</sequence>